<dbReference type="SUPFAM" id="SSF53756">
    <property type="entry name" value="UDP-Glycosyltransferase/glycogen phosphorylase"/>
    <property type="match status" value="1"/>
</dbReference>
<evidence type="ECO:0000313" key="1">
    <source>
        <dbReference type="EMBL" id="KIA82899.1"/>
    </source>
</evidence>
<evidence type="ECO:0000313" key="2">
    <source>
        <dbReference type="Proteomes" id="UP000031275"/>
    </source>
</evidence>
<dbReference type="EMBL" id="JSYK01000003">
    <property type="protein sequence ID" value="KIA82899.1"/>
    <property type="molecule type" value="Genomic_DNA"/>
</dbReference>
<evidence type="ECO:0008006" key="3">
    <source>
        <dbReference type="Google" id="ProtNLM"/>
    </source>
</evidence>
<accession>A0ABR4ZQ64</accession>
<protein>
    <recommendedName>
        <fullName evidence="3">Glycosyltransferase</fullName>
    </recommendedName>
</protein>
<comment type="caution">
    <text evidence="1">The sequence shown here is derived from an EMBL/GenBank/DDBJ whole genome shotgun (WGS) entry which is preliminary data.</text>
</comment>
<dbReference type="CDD" id="cd03801">
    <property type="entry name" value="GT4_PimA-like"/>
    <property type="match status" value="1"/>
</dbReference>
<dbReference type="PANTHER" id="PTHR12526">
    <property type="entry name" value="GLYCOSYLTRANSFERASE"/>
    <property type="match status" value="1"/>
</dbReference>
<organism evidence="1 2">
    <name type="scientific">Kaistella solincola</name>
    <dbReference type="NCBI Taxonomy" id="510955"/>
    <lineage>
        <taxon>Bacteria</taxon>
        <taxon>Pseudomonadati</taxon>
        <taxon>Bacteroidota</taxon>
        <taxon>Flavobacteriia</taxon>
        <taxon>Flavobacteriales</taxon>
        <taxon>Weeksellaceae</taxon>
        <taxon>Chryseobacterium group</taxon>
        <taxon>Kaistella</taxon>
    </lineage>
</organism>
<sequence>MRIIIPLVGTFGKAGGWRVISELANHWIDAGHEVVFFSHIKSEGPYFPTKAKTFYFDNSGKLFDSFNAIHPKNFLGPFGIRRTLRKILDNEKADVVLATHCLTAQPVKYSTIKAKKFYYVQAYEPEYYYKNDIKSRVYKQISINSYHLGLDIIVNAPMYLNYKDIKADKFVFPGVDFSIFKPEEKKKNGKIILGTIGRLEAYKGTSYVVDAFRLLRQELGEKVELHIAFGDESLKNEDGVVLIVPQGDRELAEYYNSLSMYICGGLVQLDAVHYPVIESMACKIPVITTGYLPSSDENSWKVPIKNTDAIKAKVYEILEDGVAANKKVERAFLDVQQFENKTVAEKMLNYFQD</sequence>
<proteinExistence type="predicted"/>
<gene>
    <name evidence="1" type="ORF">OA84_04845</name>
</gene>
<reference evidence="1 2" key="1">
    <citation type="submission" date="2014-10" db="EMBL/GenBank/DDBJ databases">
        <title>Kaistella solincola genome.</title>
        <authorList>
            <person name="Newman J.D."/>
        </authorList>
    </citation>
    <scope>NUCLEOTIDE SEQUENCE [LARGE SCALE GENOMIC DNA]</scope>
    <source>
        <strain evidence="1 2">DSM 22468</strain>
    </source>
</reference>
<dbReference type="Gene3D" id="3.40.50.11090">
    <property type="match status" value="1"/>
</dbReference>
<dbReference type="Proteomes" id="UP000031275">
    <property type="component" value="Unassembled WGS sequence"/>
</dbReference>
<keyword evidence="2" id="KW-1185">Reference proteome</keyword>
<dbReference type="PANTHER" id="PTHR12526:SF630">
    <property type="entry name" value="GLYCOSYLTRANSFERASE"/>
    <property type="match status" value="1"/>
</dbReference>
<dbReference type="Pfam" id="PF13692">
    <property type="entry name" value="Glyco_trans_1_4"/>
    <property type="match status" value="1"/>
</dbReference>
<dbReference type="Gene3D" id="3.40.50.2000">
    <property type="entry name" value="Glycogen Phosphorylase B"/>
    <property type="match status" value="1"/>
</dbReference>
<name>A0ABR4ZQ64_9FLAO</name>
<dbReference type="RefSeq" id="WP_039343265.1">
    <property type="nucleotide sequence ID" value="NZ_JSYK01000003.1"/>
</dbReference>